<comment type="similarity">
    <text evidence="2">Belongs to the SLC35F solute transporter family.</text>
</comment>
<dbReference type="GO" id="GO:0016020">
    <property type="term" value="C:membrane"/>
    <property type="evidence" value="ECO:0007669"/>
    <property type="project" value="UniProtKB-SubCell"/>
</dbReference>
<keyword evidence="5 7" id="KW-0472">Membrane</keyword>
<dbReference type="PANTHER" id="PTHR23051">
    <property type="entry name" value="SOLUTE CARRIER FAMILY 35, MEMBER F5"/>
    <property type="match status" value="1"/>
</dbReference>
<evidence type="ECO:0000256" key="7">
    <source>
        <dbReference type="SAM" id="Phobius"/>
    </source>
</evidence>
<sequence>MEVNSIGSSFSRTQRFILGSVLLILVDLFWVSSSELTKFIYVNETFQKPFFCTYVKTSMFTLYLLGFLFWPPWRDNYAKSSSTPYSYLEEDTDDEAYTGEMSGNLSNPIFIPVKTLDRDMIDHNSGTESDDSSVRSVRFNKLAEVRQMSETEAAEALLARLSYQASLRAGELAQKAASKLSVLQVARIAFMFCLLWFVANYMYQLALSKTEAGMVNVLSSTSSLFTLVLASLFPSSSVDRITLSKLLAVFLNIIGIAMVSYSDMSLESRIPLGSILALFGALFYACYLVYLRKKVDNEDKMDIPLFFGFVGFFNLILLWPLFFFLHFSGVEKFELPTKDQTLFLLLNGFMGTVISEVIWLWGCFYTSSLIATLAISLTIPMTMLTDVFLKKISYPHLFMAGTVPMVLSFLAVTVLSNYENWDPVLSLLRCAYLSVCRRTRFIRFRFPEMPSEQTESLIGINSNEHEA</sequence>
<feature type="transmembrane region" description="Helical" evidence="7">
    <location>
        <begin position="397"/>
        <end position="418"/>
    </location>
</feature>
<feature type="transmembrane region" description="Helical" evidence="7">
    <location>
        <begin position="270"/>
        <end position="291"/>
    </location>
</feature>
<keyword evidence="4 7" id="KW-1133">Transmembrane helix</keyword>
<dbReference type="EMBL" id="JARQZJ010000001">
    <property type="protein sequence ID" value="KAK9869157.1"/>
    <property type="molecule type" value="Genomic_DNA"/>
</dbReference>
<reference evidence="8 9" key="1">
    <citation type="submission" date="2023-03" db="EMBL/GenBank/DDBJ databases">
        <title>Genome insight into feeding habits of ladybird beetles.</title>
        <authorList>
            <person name="Li H.-S."/>
            <person name="Huang Y.-H."/>
            <person name="Pang H."/>
        </authorList>
    </citation>
    <scope>NUCLEOTIDE SEQUENCE [LARGE SCALE GENOMIC DNA]</scope>
    <source>
        <strain evidence="8">SYSU_2023b</strain>
        <tissue evidence="8">Whole body</tissue>
    </source>
</reference>
<feature type="transmembrane region" description="Helical" evidence="7">
    <location>
        <begin position="246"/>
        <end position="264"/>
    </location>
</feature>
<dbReference type="InterPro" id="IPR037185">
    <property type="entry name" value="EmrE-like"/>
</dbReference>
<proteinExistence type="inferred from homology"/>
<accession>A0AAW1TGX3</accession>
<evidence type="ECO:0000256" key="3">
    <source>
        <dbReference type="ARBA" id="ARBA00022692"/>
    </source>
</evidence>
<comment type="caution">
    <text evidence="8">The sequence shown here is derived from an EMBL/GenBank/DDBJ whole genome shotgun (WGS) entry which is preliminary data.</text>
</comment>
<evidence type="ECO:0000313" key="9">
    <source>
        <dbReference type="Proteomes" id="UP001431783"/>
    </source>
</evidence>
<feature type="transmembrane region" description="Helical" evidence="7">
    <location>
        <begin position="53"/>
        <end position="70"/>
    </location>
</feature>
<comment type="subcellular location">
    <subcellularLocation>
        <location evidence="1">Membrane</location>
        <topology evidence="1">Multi-pass membrane protein</topology>
    </subcellularLocation>
</comment>
<organism evidence="8 9">
    <name type="scientific">Henosepilachna vigintioctopunctata</name>
    <dbReference type="NCBI Taxonomy" id="420089"/>
    <lineage>
        <taxon>Eukaryota</taxon>
        <taxon>Metazoa</taxon>
        <taxon>Ecdysozoa</taxon>
        <taxon>Arthropoda</taxon>
        <taxon>Hexapoda</taxon>
        <taxon>Insecta</taxon>
        <taxon>Pterygota</taxon>
        <taxon>Neoptera</taxon>
        <taxon>Endopterygota</taxon>
        <taxon>Coleoptera</taxon>
        <taxon>Polyphaga</taxon>
        <taxon>Cucujiformia</taxon>
        <taxon>Coccinelloidea</taxon>
        <taxon>Coccinellidae</taxon>
        <taxon>Epilachninae</taxon>
        <taxon>Epilachnini</taxon>
        <taxon>Henosepilachna</taxon>
    </lineage>
</organism>
<feature type="transmembrane region" description="Helical" evidence="7">
    <location>
        <begin position="185"/>
        <end position="203"/>
    </location>
</feature>
<evidence type="ECO:0000313" key="8">
    <source>
        <dbReference type="EMBL" id="KAK9869157.1"/>
    </source>
</evidence>
<evidence type="ECO:0000256" key="6">
    <source>
        <dbReference type="ARBA" id="ARBA00040744"/>
    </source>
</evidence>
<gene>
    <name evidence="8" type="ORF">WA026_002903</name>
</gene>
<feature type="transmembrane region" description="Helical" evidence="7">
    <location>
        <begin position="358"/>
        <end position="385"/>
    </location>
</feature>
<evidence type="ECO:0000256" key="1">
    <source>
        <dbReference type="ARBA" id="ARBA00004141"/>
    </source>
</evidence>
<dbReference type="PANTHER" id="PTHR23051:SF0">
    <property type="entry name" value="SOLUTE CARRIER FAMILY 35 MEMBER F5"/>
    <property type="match status" value="1"/>
</dbReference>
<name>A0AAW1TGX3_9CUCU</name>
<protein>
    <recommendedName>
        <fullName evidence="6">Solute carrier family 35 member F5</fullName>
    </recommendedName>
</protein>
<keyword evidence="3 7" id="KW-0812">Transmembrane</keyword>
<feature type="transmembrane region" description="Helical" evidence="7">
    <location>
        <begin position="215"/>
        <end position="234"/>
    </location>
</feature>
<evidence type="ECO:0000256" key="2">
    <source>
        <dbReference type="ARBA" id="ARBA00007863"/>
    </source>
</evidence>
<dbReference type="AlphaFoldDB" id="A0AAW1TGX3"/>
<dbReference type="Proteomes" id="UP001431783">
    <property type="component" value="Unassembled WGS sequence"/>
</dbReference>
<evidence type="ECO:0000256" key="4">
    <source>
        <dbReference type="ARBA" id="ARBA00022989"/>
    </source>
</evidence>
<keyword evidence="9" id="KW-1185">Reference proteome</keyword>
<dbReference type="SUPFAM" id="SSF103481">
    <property type="entry name" value="Multidrug resistance efflux transporter EmrE"/>
    <property type="match status" value="1"/>
</dbReference>
<evidence type="ECO:0000256" key="5">
    <source>
        <dbReference type="ARBA" id="ARBA00023136"/>
    </source>
</evidence>
<feature type="transmembrane region" description="Helical" evidence="7">
    <location>
        <begin position="16"/>
        <end position="33"/>
    </location>
</feature>
<feature type="transmembrane region" description="Helical" evidence="7">
    <location>
        <begin position="303"/>
        <end position="327"/>
    </location>
</feature>